<accession>A0A2U2AQC4</accession>
<proteinExistence type="predicted"/>
<organism evidence="1 3">
    <name type="scientific">Ignatzschineria cameli</name>
    <dbReference type="NCBI Taxonomy" id="2182793"/>
    <lineage>
        <taxon>Bacteria</taxon>
        <taxon>Pseudomonadati</taxon>
        <taxon>Pseudomonadota</taxon>
        <taxon>Gammaproteobacteria</taxon>
        <taxon>Cardiobacteriales</taxon>
        <taxon>Ignatzschineriaceae</taxon>
        <taxon>Ignatzschineria</taxon>
    </lineage>
</organism>
<dbReference type="Proteomes" id="UP000245059">
    <property type="component" value="Unassembled WGS sequence"/>
</dbReference>
<comment type="caution">
    <text evidence="1">The sequence shown here is derived from an EMBL/GenBank/DDBJ whole genome shotgun (WGS) entry which is preliminary data.</text>
</comment>
<dbReference type="Pfam" id="PF13707">
    <property type="entry name" value="RloB"/>
    <property type="match status" value="1"/>
</dbReference>
<sequence>MSFRLKSTAPDTSRKIVTPSDPKPKLFFVSEGAETEKIYVQELSILYEDRIIGEFIFLDRIDITQSNQYIVVNTIDNYLKISSSISLQDMDLILNIKNEIQEEINPSEEFIQQKIIALQSLTKGNINGLKLITKENLLEMINALESVKNFDFGYDKIIILLDRDKQSFKEKQYDDVIDISNRHGYELGITNPCFELFLLLHLTDISELDKKSIRENKRIGKNNKVRFISKCLDTELKKHNRRYQSKSNYDAKFIAINYPNLSNNISKSNIATDPKMLKDKIGTSIYQVLSPYIKSE</sequence>
<protein>
    <recommendedName>
        <fullName evidence="5">RloB domain-containing protein</fullName>
    </recommendedName>
</protein>
<reference evidence="1" key="1">
    <citation type="journal article" date="2018" name="Genome Announc.">
        <title>Ignatzschineria cameli sp. nov., isolated from necrotic foot tissue of dromedaries (Camelus dromedarius) and associated maggots (Wohlfahrtia species) in Dubai.</title>
        <authorList>
            <person name="Tsang C.C."/>
            <person name="Tang J.Y."/>
            <person name="Fong J.Y."/>
            <person name="Kinne J."/>
            <person name="Lee H.H."/>
            <person name="Joseph M."/>
            <person name="Jose S."/>
            <person name="Schuster R.K."/>
            <person name="Tang Y."/>
            <person name="Sivakumar S."/>
            <person name="Chen J.H."/>
            <person name="Teng J.L."/>
            <person name="Lau S.K."/>
            <person name="Wernery U."/>
            <person name="Woo P.C."/>
        </authorList>
    </citation>
    <scope>NUCLEOTIDE SEQUENCE</scope>
    <source>
        <strain evidence="1">UAE-HKU57</strain>
        <strain evidence="2">UAE-HKU58</strain>
    </source>
</reference>
<dbReference type="RefSeq" id="WP_109201853.1">
    <property type="nucleotide sequence ID" value="NZ_QEWS01000005.1"/>
</dbReference>
<evidence type="ECO:0000313" key="3">
    <source>
        <dbReference type="Proteomes" id="UP000245059"/>
    </source>
</evidence>
<gene>
    <name evidence="1" type="ORF">DC077_07335</name>
    <name evidence="2" type="ORF">DC078_06955</name>
</gene>
<evidence type="ECO:0008006" key="5">
    <source>
        <dbReference type="Google" id="ProtNLM"/>
    </source>
</evidence>
<name>A0A2U2AQC4_9GAMM</name>
<dbReference type="Proteomes" id="UP000245217">
    <property type="component" value="Unassembled WGS sequence"/>
</dbReference>
<evidence type="ECO:0000313" key="4">
    <source>
        <dbReference type="Proteomes" id="UP000245217"/>
    </source>
</evidence>
<dbReference type="EMBL" id="QEWV01000005">
    <property type="protein sequence ID" value="PWD91723.1"/>
    <property type="molecule type" value="Genomic_DNA"/>
</dbReference>
<dbReference type="InterPro" id="IPR025591">
    <property type="entry name" value="RloB"/>
</dbReference>
<dbReference type="OrthoDB" id="9796523at2"/>
<evidence type="ECO:0000313" key="2">
    <source>
        <dbReference type="EMBL" id="PWD91723.1"/>
    </source>
</evidence>
<dbReference type="AlphaFoldDB" id="A0A2U2AQC4"/>
<reference evidence="3 4" key="2">
    <citation type="submission" date="2018-05" db="EMBL/GenBank/DDBJ databases">
        <title>Ignatzschineria dubaiensis sp. nov., isolated from necrotic foot tissues of dromedaries (Camelus dromedarius) and associated maggots in Dubai, United Arab Emirates.</title>
        <authorList>
            <person name="Tsang C.C."/>
            <person name="Tang J.Y.M."/>
            <person name="Fong J.Y.H."/>
            <person name="Kinne J."/>
            <person name="Lee H.H."/>
            <person name="Joseph M."/>
            <person name="Jose S."/>
            <person name="Schuster R.K."/>
            <person name="Tang Y."/>
            <person name="Sivakumar S."/>
            <person name="Chen J.H.K."/>
            <person name="Teng J.L.L."/>
            <person name="Lau S.K.P."/>
            <person name="Wernery U."/>
            <person name="Woo P.C.Y."/>
        </authorList>
    </citation>
    <scope>NUCLEOTIDE SEQUENCE [LARGE SCALE GENOMIC DNA]</scope>
    <source>
        <strain evidence="3">UAE-HKU57</strain>
        <strain evidence="4">UAE-HKU58</strain>
    </source>
</reference>
<evidence type="ECO:0000313" key="1">
    <source>
        <dbReference type="EMBL" id="PWD85835.1"/>
    </source>
</evidence>
<dbReference type="EMBL" id="QEWW01000004">
    <property type="protein sequence ID" value="PWD85835.1"/>
    <property type="molecule type" value="Genomic_DNA"/>
</dbReference>
<keyword evidence="4" id="KW-1185">Reference proteome</keyword>